<proteinExistence type="predicted"/>
<feature type="chain" id="PRO_5045924639" evidence="1">
    <location>
        <begin position="18"/>
        <end position="73"/>
    </location>
</feature>
<dbReference type="EMBL" id="JBDODL010001588">
    <property type="protein sequence ID" value="MES1921650.1"/>
    <property type="molecule type" value="Genomic_DNA"/>
</dbReference>
<organism evidence="2 3">
    <name type="scientific">Bonamia ostreae</name>
    <dbReference type="NCBI Taxonomy" id="126728"/>
    <lineage>
        <taxon>Eukaryota</taxon>
        <taxon>Sar</taxon>
        <taxon>Rhizaria</taxon>
        <taxon>Endomyxa</taxon>
        <taxon>Ascetosporea</taxon>
        <taxon>Haplosporida</taxon>
        <taxon>Bonamia</taxon>
    </lineage>
</organism>
<evidence type="ECO:0000313" key="2">
    <source>
        <dbReference type="EMBL" id="MES1921650.1"/>
    </source>
</evidence>
<protein>
    <submittedName>
        <fullName evidence="2">Uncharacterized protein</fullName>
    </submittedName>
</protein>
<comment type="caution">
    <text evidence="2">The sequence shown here is derived from an EMBL/GenBank/DDBJ whole genome shotgun (WGS) entry which is preliminary data.</text>
</comment>
<name>A0ABV2APR4_9EUKA</name>
<reference evidence="2 3" key="1">
    <citation type="journal article" date="2024" name="BMC Biol.">
        <title>Comparative genomics of Ascetosporea gives new insight into the evolutionary basis for animal parasitism in Rhizaria.</title>
        <authorList>
            <person name="Hiltunen Thoren M."/>
            <person name="Onut-Brannstrom I."/>
            <person name="Alfjorden A."/>
            <person name="Peckova H."/>
            <person name="Swords F."/>
            <person name="Hooper C."/>
            <person name="Holzer A.S."/>
            <person name="Bass D."/>
            <person name="Burki F."/>
        </authorList>
    </citation>
    <scope>NUCLEOTIDE SEQUENCE [LARGE SCALE GENOMIC DNA]</scope>
    <source>
        <strain evidence="2">20-A016</strain>
    </source>
</reference>
<keyword evidence="1" id="KW-0732">Signal</keyword>
<gene>
    <name evidence="2" type="ORF">MHBO_003180</name>
</gene>
<evidence type="ECO:0000313" key="3">
    <source>
        <dbReference type="Proteomes" id="UP001439008"/>
    </source>
</evidence>
<sequence length="73" mass="8359">MFLPIILSFSLLPKVWRLKTDESKLSISGPTKLRRLANIFATCIWAKTDFGIFEKLLSFLDQITTTNSSFSLF</sequence>
<evidence type="ECO:0000256" key="1">
    <source>
        <dbReference type="SAM" id="SignalP"/>
    </source>
</evidence>
<keyword evidence="3" id="KW-1185">Reference proteome</keyword>
<accession>A0ABV2APR4</accession>
<feature type="signal peptide" evidence="1">
    <location>
        <begin position="1"/>
        <end position="17"/>
    </location>
</feature>
<dbReference type="Proteomes" id="UP001439008">
    <property type="component" value="Unassembled WGS sequence"/>
</dbReference>